<dbReference type="InterPro" id="IPR014756">
    <property type="entry name" value="Ig_E-set"/>
</dbReference>
<keyword evidence="3 6" id="KW-0732">Signal</keyword>
<keyword evidence="5" id="KW-0472">Membrane</keyword>
<feature type="transmembrane region" description="Helical" evidence="5">
    <location>
        <begin position="147"/>
        <end position="167"/>
    </location>
</feature>
<evidence type="ECO:0000256" key="2">
    <source>
        <dbReference type="ARBA" id="ARBA00022723"/>
    </source>
</evidence>
<dbReference type="SUPFAM" id="SSF81296">
    <property type="entry name" value="E set domains"/>
    <property type="match status" value="1"/>
</dbReference>
<evidence type="ECO:0000256" key="1">
    <source>
        <dbReference type="ARBA" id="ARBA00004196"/>
    </source>
</evidence>
<dbReference type="InterPro" id="IPR014755">
    <property type="entry name" value="Cu-Rt/internalin_Ig-like"/>
</dbReference>
<dbReference type="InterPro" id="IPR032694">
    <property type="entry name" value="CopC/D"/>
</dbReference>
<evidence type="ECO:0000259" key="7">
    <source>
        <dbReference type="Pfam" id="PF04234"/>
    </source>
</evidence>
<keyword evidence="5" id="KW-0812">Transmembrane</keyword>
<feature type="chain" id="PRO_5047220466" evidence="6">
    <location>
        <begin position="22"/>
        <end position="172"/>
    </location>
</feature>
<dbReference type="GeneID" id="301139825"/>
<evidence type="ECO:0000313" key="8">
    <source>
        <dbReference type="EMBL" id="MED4403659.1"/>
    </source>
</evidence>
<evidence type="ECO:0000256" key="6">
    <source>
        <dbReference type="SAM" id="SignalP"/>
    </source>
</evidence>
<comment type="subcellular location">
    <subcellularLocation>
        <location evidence="1">Cell envelope</location>
    </subcellularLocation>
</comment>
<accession>A0ABU6P526</accession>
<keyword evidence="9" id="KW-1185">Reference proteome</keyword>
<dbReference type="PANTHER" id="PTHR34820">
    <property type="entry name" value="INNER MEMBRANE PROTEIN YEBZ"/>
    <property type="match status" value="1"/>
</dbReference>
<feature type="domain" description="CopC" evidence="7">
    <location>
        <begin position="22"/>
        <end position="113"/>
    </location>
</feature>
<organism evidence="8 9">
    <name type="scientific">Metabacillus fastidiosus</name>
    <dbReference type="NCBI Taxonomy" id="1458"/>
    <lineage>
        <taxon>Bacteria</taxon>
        <taxon>Bacillati</taxon>
        <taxon>Bacillota</taxon>
        <taxon>Bacilli</taxon>
        <taxon>Bacillales</taxon>
        <taxon>Bacillaceae</taxon>
        <taxon>Metabacillus</taxon>
    </lineage>
</organism>
<keyword evidence="5" id="KW-1133">Transmembrane helix</keyword>
<dbReference type="InterPro" id="IPR007348">
    <property type="entry name" value="CopC_dom"/>
</dbReference>
<gene>
    <name evidence="8" type="ORF">P9271_20320</name>
</gene>
<dbReference type="Gene3D" id="2.60.40.1220">
    <property type="match status" value="1"/>
</dbReference>
<comment type="caution">
    <text evidence="8">The sequence shown here is derived from an EMBL/GenBank/DDBJ whole genome shotgun (WGS) entry which is preliminary data.</text>
</comment>
<dbReference type="RefSeq" id="WP_066225790.1">
    <property type="nucleotide sequence ID" value="NZ_JARTFQ010000006.1"/>
</dbReference>
<dbReference type="Pfam" id="PF04234">
    <property type="entry name" value="CopC"/>
    <property type="match status" value="1"/>
</dbReference>
<dbReference type="EMBL" id="JARTFS010000018">
    <property type="protein sequence ID" value="MED4403659.1"/>
    <property type="molecule type" value="Genomic_DNA"/>
</dbReference>
<dbReference type="Proteomes" id="UP001342826">
    <property type="component" value="Unassembled WGS sequence"/>
</dbReference>
<reference evidence="8 9" key="1">
    <citation type="submission" date="2023-03" db="EMBL/GenBank/DDBJ databases">
        <title>Bacillus Genome Sequencing.</title>
        <authorList>
            <person name="Dunlap C."/>
        </authorList>
    </citation>
    <scope>NUCLEOTIDE SEQUENCE [LARGE SCALE GENOMIC DNA]</scope>
    <source>
        <strain evidence="8 9">NRS-1717</strain>
    </source>
</reference>
<name>A0ABU6P526_9BACI</name>
<protein>
    <submittedName>
        <fullName evidence="8">Copper resistance protein CopC</fullName>
    </submittedName>
</protein>
<evidence type="ECO:0000313" key="9">
    <source>
        <dbReference type="Proteomes" id="UP001342826"/>
    </source>
</evidence>
<keyword evidence="2" id="KW-0479">Metal-binding</keyword>
<proteinExistence type="predicted"/>
<evidence type="ECO:0000256" key="4">
    <source>
        <dbReference type="ARBA" id="ARBA00023008"/>
    </source>
</evidence>
<keyword evidence="4" id="KW-0186">Copper</keyword>
<feature type="signal peptide" evidence="6">
    <location>
        <begin position="1"/>
        <end position="21"/>
    </location>
</feature>
<sequence>MSKKIFIILLILLSFPTIVSAHTTVSHSTPAEGEVIRNNLLEVTVNFTEEIEKISTIELLSKNNEIPFKRVTVEDNKLIGQLEKPLENGSYRISWNIIAQDGHPLTGEIPFTVEKEKEEKEKKEETNTVVVNENVTPENIANDSTNIVITVVITILIAIILFGFIILGRKRG</sequence>
<evidence type="ECO:0000256" key="3">
    <source>
        <dbReference type="ARBA" id="ARBA00022729"/>
    </source>
</evidence>
<dbReference type="PANTHER" id="PTHR34820:SF4">
    <property type="entry name" value="INNER MEMBRANE PROTEIN YEBZ"/>
    <property type="match status" value="1"/>
</dbReference>
<evidence type="ECO:0000256" key="5">
    <source>
        <dbReference type="SAM" id="Phobius"/>
    </source>
</evidence>